<organism evidence="2 3">
    <name type="scientific">Pseudomonas asuensis</name>
    <dbReference type="NCBI Taxonomy" id="1825787"/>
    <lineage>
        <taxon>Bacteria</taxon>
        <taxon>Pseudomonadati</taxon>
        <taxon>Pseudomonadota</taxon>
        <taxon>Gammaproteobacteria</taxon>
        <taxon>Pseudomonadales</taxon>
        <taxon>Pseudomonadaceae</taxon>
        <taxon>Pseudomonas</taxon>
    </lineage>
</organism>
<comment type="caution">
    <text evidence="2">The sequence shown here is derived from an EMBL/GenBank/DDBJ whole genome shotgun (WGS) entry which is preliminary data.</text>
</comment>
<gene>
    <name evidence="2" type="ORF">GCM10009425_23300</name>
</gene>
<feature type="compositionally biased region" description="Basic and acidic residues" evidence="1">
    <location>
        <begin position="44"/>
        <end position="53"/>
    </location>
</feature>
<dbReference type="EMBL" id="BMNW01000004">
    <property type="protein sequence ID" value="GGM11641.1"/>
    <property type="molecule type" value="Genomic_DNA"/>
</dbReference>
<evidence type="ECO:0000313" key="2">
    <source>
        <dbReference type="EMBL" id="GGM11641.1"/>
    </source>
</evidence>
<evidence type="ECO:0008006" key="4">
    <source>
        <dbReference type="Google" id="ProtNLM"/>
    </source>
</evidence>
<sequence length="62" mass="6672">MPLLPTSHQHNASLEVTTMPTRLWIAALLTLTLGVAGCSSNPKSTDKDYRPLGDPKALNRGN</sequence>
<keyword evidence="3" id="KW-1185">Reference proteome</keyword>
<reference evidence="3" key="1">
    <citation type="journal article" date="2019" name="Int. J. Syst. Evol. Microbiol.">
        <title>The Global Catalogue of Microorganisms (GCM) 10K type strain sequencing project: providing services to taxonomists for standard genome sequencing and annotation.</title>
        <authorList>
            <consortium name="The Broad Institute Genomics Platform"/>
            <consortium name="The Broad Institute Genome Sequencing Center for Infectious Disease"/>
            <person name="Wu L."/>
            <person name="Ma J."/>
        </authorList>
    </citation>
    <scope>NUCLEOTIDE SEQUENCE [LARGE SCALE GENOMIC DNA]</scope>
    <source>
        <strain evidence="3">JCM 13501</strain>
    </source>
</reference>
<protein>
    <recommendedName>
        <fullName evidence="4">Type VI secretion protein</fullName>
    </recommendedName>
</protein>
<proteinExistence type="predicted"/>
<evidence type="ECO:0000256" key="1">
    <source>
        <dbReference type="SAM" id="MobiDB-lite"/>
    </source>
</evidence>
<evidence type="ECO:0000313" key="3">
    <source>
        <dbReference type="Proteomes" id="UP000616499"/>
    </source>
</evidence>
<dbReference type="Proteomes" id="UP000616499">
    <property type="component" value="Unassembled WGS sequence"/>
</dbReference>
<feature type="region of interest" description="Disordered" evidence="1">
    <location>
        <begin position="38"/>
        <end position="62"/>
    </location>
</feature>
<accession>A0ABQ2GSV0</accession>
<name>A0ABQ2GSV0_9PSED</name>